<dbReference type="InterPro" id="IPR051393">
    <property type="entry name" value="ABC_transporter_permease"/>
</dbReference>
<dbReference type="InterPro" id="IPR000515">
    <property type="entry name" value="MetI-like"/>
</dbReference>
<feature type="region of interest" description="Disordered" evidence="8">
    <location>
        <begin position="1"/>
        <end position="28"/>
    </location>
</feature>
<keyword evidence="4 7" id="KW-0812">Transmembrane</keyword>
<gene>
    <name evidence="10" type="ORF">L687_04775</name>
</gene>
<dbReference type="RefSeq" id="WP_021200867.1">
    <property type="nucleotide sequence ID" value="NZ_ATAO01000206.1"/>
</dbReference>
<evidence type="ECO:0000256" key="6">
    <source>
        <dbReference type="ARBA" id="ARBA00023136"/>
    </source>
</evidence>
<reference evidence="10 11" key="1">
    <citation type="journal article" date="2013" name="Genome Announc.">
        <title>Whole-genome sequences of five oyster-associated bacteria show potential for crude oil hydrocarbon degradation.</title>
        <authorList>
            <person name="Chauhan A."/>
            <person name="Green S."/>
            <person name="Pathak A."/>
            <person name="Thomas J."/>
            <person name="Venkatramanan R."/>
        </authorList>
    </citation>
    <scope>NUCLEOTIDE SEQUENCE [LARGE SCALE GENOMIC DNA]</scope>
    <source>
        <strain evidence="10 11">MF109</strain>
    </source>
</reference>
<dbReference type="AlphaFoldDB" id="T5KE58"/>
<evidence type="ECO:0000256" key="5">
    <source>
        <dbReference type="ARBA" id="ARBA00022989"/>
    </source>
</evidence>
<dbReference type="InterPro" id="IPR035906">
    <property type="entry name" value="MetI-like_sf"/>
</dbReference>
<keyword evidence="2 7" id="KW-0813">Transport</keyword>
<dbReference type="PATRIC" id="fig|1333857.3.peg.2934"/>
<dbReference type="PANTHER" id="PTHR30193">
    <property type="entry name" value="ABC TRANSPORTER PERMEASE PROTEIN"/>
    <property type="match status" value="1"/>
</dbReference>
<feature type="transmembrane region" description="Helical" evidence="7">
    <location>
        <begin position="133"/>
        <end position="153"/>
    </location>
</feature>
<evidence type="ECO:0000256" key="4">
    <source>
        <dbReference type="ARBA" id="ARBA00022692"/>
    </source>
</evidence>
<proteinExistence type="inferred from homology"/>
<name>T5KE58_MICMQ</name>
<dbReference type="PROSITE" id="PS50928">
    <property type="entry name" value="ABC_TM1"/>
    <property type="match status" value="1"/>
</dbReference>
<dbReference type="Pfam" id="PF00528">
    <property type="entry name" value="BPD_transp_1"/>
    <property type="match status" value="1"/>
</dbReference>
<keyword evidence="5 7" id="KW-1133">Transmembrane helix</keyword>
<accession>T5KE58</accession>
<comment type="similarity">
    <text evidence="7">Belongs to the binding-protein-dependent transport system permease family.</text>
</comment>
<evidence type="ECO:0000259" key="9">
    <source>
        <dbReference type="PROSITE" id="PS50928"/>
    </source>
</evidence>
<evidence type="ECO:0000256" key="3">
    <source>
        <dbReference type="ARBA" id="ARBA00022475"/>
    </source>
</evidence>
<feature type="domain" description="ABC transmembrane type-1" evidence="9">
    <location>
        <begin position="97"/>
        <end position="309"/>
    </location>
</feature>
<evidence type="ECO:0000256" key="7">
    <source>
        <dbReference type="RuleBase" id="RU363032"/>
    </source>
</evidence>
<dbReference type="Gene3D" id="1.10.3720.10">
    <property type="entry name" value="MetI-like"/>
    <property type="match status" value="1"/>
</dbReference>
<dbReference type="PANTHER" id="PTHR30193:SF37">
    <property type="entry name" value="INNER MEMBRANE ABC TRANSPORTER PERMEASE PROTEIN YCJO"/>
    <property type="match status" value="1"/>
</dbReference>
<feature type="transmembrane region" description="Helical" evidence="7">
    <location>
        <begin position="185"/>
        <end position="205"/>
    </location>
</feature>
<dbReference type="CDD" id="cd06261">
    <property type="entry name" value="TM_PBP2"/>
    <property type="match status" value="1"/>
</dbReference>
<dbReference type="GO" id="GO:0005886">
    <property type="term" value="C:plasma membrane"/>
    <property type="evidence" value="ECO:0007669"/>
    <property type="project" value="UniProtKB-SubCell"/>
</dbReference>
<feature type="transmembrane region" description="Helical" evidence="7">
    <location>
        <begin position="290"/>
        <end position="310"/>
    </location>
</feature>
<dbReference type="Proteomes" id="UP000016033">
    <property type="component" value="Unassembled WGS sequence"/>
</dbReference>
<dbReference type="SUPFAM" id="SSF161098">
    <property type="entry name" value="MetI-like"/>
    <property type="match status" value="1"/>
</dbReference>
<feature type="transmembrane region" description="Helical" evidence="7">
    <location>
        <begin position="42"/>
        <end position="62"/>
    </location>
</feature>
<comment type="caution">
    <text evidence="10">The sequence shown here is derived from an EMBL/GenBank/DDBJ whole genome shotgun (WGS) entry which is preliminary data.</text>
</comment>
<sequence length="317" mass="34036">MSAPSETRALVTGAGRRGRAPQGDNAAALRRRDRITRGRPRLLFLLPAVALVGILSLVPFFATVWRSLFDDAIIDPQFNWLASYVRLISDPVIVKSLVNTLMWLVGTVIIPVGLGLAIAALTNSVNWGKWARLAIVLPYALSGTAVAVVWNFVLQDSGALNSFLRGIGLGALAQPWLLEWPGNTIMLILANSWQASGVAVILYLVGLQGIPRETLEAASLDGVDGAKRFFQIVLPQLRGTTAVVMGISLANGLKSFDLIWVLTNGGPGRATETLAVSMYWQSFVLQRPGSGAAIAVVLTIVVVAVSVTYLRKQLKND</sequence>
<evidence type="ECO:0000313" key="11">
    <source>
        <dbReference type="Proteomes" id="UP000016033"/>
    </source>
</evidence>
<evidence type="ECO:0000256" key="8">
    <source>
        <dbReference type="SAM" id="MobiDB-lite"/>
    </source>
</evidence>
<dbReference type="EMBL" id="ATAO01000206">
    <property type="protein sequence ID" value="EQM74777.1"/>
    <property type="molecule type" value="Genomic_DNA"/>
</dbReference>
<protein>
    <recommendedName>
        <fullName evidence="9">ABC transmembrane type-1 domain-containing protein</fullName>
    </recommendedName>
</protein>
<dbReference type="GO" id="GO:0055085">
    <property type="term" value="P:transmembrane transport"/>
    <property type="evidence" value="ECO:0007669"/>
    <property type="project" value="InterPro"/>
</dbReference>
<evidence type="ECO:0000256" key="2">
    <source>
        <dbReference type="ARBA" id="ARBA00022448"/>
    </source>
</evidence>
<feature type="transmembrane region" description="Helical" evidence="7">
    <location>
        <begin position="101"/>
        <end position="121"/>
    </location>
</feature>
<organism evidence="10 11">
    <name type="scientific">Microbacterium maritypicum MF109</name>
    <dbReference type="NCBI Taxonomy" id="1333857"/>
    <lineage>
        <taxon>Bacteria</taxon>
        <taxon>Bacillati</taxon>
        <taxon>Actinomycetota</taxon>
        <taxon>Actinomycetes</taxon>
        <taxon>Micrococcales</taxon>
        <taxon>Microbacteriaceae</taxon>
        <taxon>Microbacterium</taxon>
    </lineage>
</organism>
<keyword evidence="3" id="KW-1003">Cell membrane</keyword>
<keyword evidence="6 7" id="KW-0472">Membrane</keyword>
<comment type="subcellular location">
    <subcellularLocation>
        <location evidence="1 7">Cell membrane</location>
        <topology evidence="1 7">Multi-pass membrane protein</topology>
    </subcellularLocation>
</comment>
<evidence type="ECO:0000313" key="10">
    <source>
        <dbReference type="EMBL" id="EQM74777.1"/>
    </source>
</evidence>
<evidence type="ECO:0000256" key="1">
    <source>
        <dbReference type="ARBA" id="ARBA00004651"/>
    </source>
</evidence>